<keyword evidence="2" id="KW-1185">Reference proteome</keyword>
<reference evidence="2" key="1">
    <citation type="journal article" date="2012" name="Science">
        <title>The Paleozoic origin of enzymatic lignin decomposition reconstructed from 31 fungal genomes.</title>
        <authorList>
            <person name="Floudas D."/>
            <person name="Binder M."/>
            <person name="Riley R."/>
            <person name="Barry K."/>
            <person name="Blanchette R.A."/>
            <person name="Henrissat B."/>
            <person name="Martinez A.T."/>
            <person name="Otillar R."/>
            <person name="Spatafora J.W."/>
            <person name="Yadav J.S."/>
            <person name="Aerts A."/>
            <person name="Benoit I."/>
            <person name="Boyd A."/>
            <person name="Carlson A."/>
            <person name="Copeland A."/>
            <person name="Coutinho P.M."/>
            <person name="de Vries R.P."/>
            <person name="Ferreira P."/>
            <person name="Findley K."/>
            <person name="Foster B."/>
            <person name="Gaskell J."/>
            <person name="Glotzer D."/>
            <person name="Gorecki P."/>
            <person name="Heitman J."/>
            <person name="Hesse C."/>
            <person name="Hori C."/>
            <person name="Igarashi K."/>
            <person name="Jurgens J.A."/>
            <person name="Kallen N."/>
            <person name="Kersten P."/>
            <person name="Kohler A."/>
            <person name="Kuees U."/>
            <person name="Kumar T.K.A."/>
            <person name="Kuo A."/>
            <person name="LaButti K."/>
            <person name="Larrondo L.F."/>
            <person name="Lindquist E."/>
            <person name="Ling A."/>
            <person name="Lombard V."/>
            <person name="Lucas S."/>
            <person name="Lundell T."/>
            <person name="Martin R."/>
            <person name="McLaughlin D.J."/>
            <person name="Morgenstern I."/>
            <person name="Morin E."/>
            <person name="Murat C."/>
            <person name="Nagy L.G."/>
            <person name="Nolan M."/>
            <person name="Ohm R.A."/>
            <person name="Patyshakuliyeva A."/>
            <person name="Rokas A."/>
            <person name="Ruiz-Duenas F.J."/>
            <person name="Sabat G."/>
            <person name="Salamov A."/>
            <person name="Samejima M."/>
            <person name="Schmutz J."/>
            <person name="Slot J.C."/>
            <person name="St John F."/>
            <person name="Stenlid J."/>
            <person name="Sun H."/>
            <person name="Sun S."/>
            <person name="Syed K."/>
            <person name="Tsang A."/>
            <person name="Wiebenga A."/>
            <person name="Young D."/>
            <person name="Pisabarro A."/>
            <person name="Eastwood D.C."/>
            <person name="Martin F."/>
            <person name="Cullen D."/>
            <person name="Grigoriev I.V."/>
            <person name="Hibbett D.S."/>
        </authorList>
    </citation>
    <scope>NUCLEOTIDE SEQUENCE [LARGE SCALE GENOMIC DNA]</scope>
    <source>
        <strain evidence="2">RWD-64-598 SS2</strain>
    </source>
</reference>
<evidence type="ECO:0000313" key="2">
    <source>
        <dbReference type="Proteomes" id="UP000053558"/>
    </source>
</evidence>
<sequence length="80" mass="8939">MCRNIMDGRYFSTCGHFTSMATRLQDCFSPTCVFSGRHPLGCKDRRCCNMMTPPAQNPIRISPGKCAACLETPIFGMQKI</sequence>
<dbReference type="EMBL" id="JH711574">
    <property type="protein sequence ID" value="EIW85208.1"/>
    <property type="molecule type" value="Genomic_DNA"/>
</dbReference>
<organism evidence="1 2">
    <name type="scientific">Coniophora puteana (strain RWD-64-598)</name>
    <name type="common">Brown rot fungus</name>
    <dbReference type="NCBI Taxonomy" id="741705"/>
    <lineage>
        <taxon>Eukaryota</taxon>
        <taxon>Fungi</taxon>
        <taxon>Dikarya</taxon>
        <taxon>Basidiomycota</taxon>
        <taxon>Agaricomycotina</taxon>
        <taxon>Agaricomycetes</taxon>
        <taxon>Agaricomycetidae</taxon>
        <taxon>Boletales</taxon>
        <taxon>Coniophorineae</taxon>
        <taxon>Coniophoraceae</taxon>
        <taxon>Coniophora</taxon>
    </lineage>
</organism>
<proteinExistence type="predicted"/>
<comment type="caution">
    <text evidence="1">The sequence shown here is derived from an EMBL/GenBank/DDBJ whole genome shotgun (WGS) entry which is preliminary data.</text>
</comment>
<dbReference type="OrthoDB" id="3134980at2759"/>
<name>A0A5M3N1F2_CONPW</name>
<protein>
    <submittedName>
        <fullName evidence="1">Uncharacterized protein</fullName>
    </submittedName>
</protein>
<dbReference type="OMA" id="GRYHTEC"/>
<dbReference type="AlphaFoldDB" id="A0A5M3N1F2"/>
<gene>
    <name evidence="1" type="ORF">CONPUDRAFT_98043</name>
</gene>
<dbReference type="Proteomes" id="UP000053558">
    <property type="component" value="Unassembled WGS sequence"/>
</dbReference>
<dbReference type="KEGG" id="cput:CONPUDRAFT_98043"/>
<dbReference type="GeneID" id="19211853"/>
<accession>A0A5M3N1F2</accession>
<evidence type="ECO:0000313" key="1">
    <source>
        <dbReference type="EMBL" id="EIW85208.1"/>
    </source>
</evidence>
<dbReference type="RefSeq" id="XP_007764768.1">
    <property type="nucleotide sequence ID" value="XM_007766578.1"/>
</dbReference>